<dbReference type="InterPro" id="IPR001845">
    <property type="entry name" value="HTH_ArsR_DNA-bd_dom"/>
</dbReference>
<protein>
    <submittedName>
        <fullName evidence="2">Bacterial regulatory protein, arsR family</fullName>
    </submittedName>
</protein>
<accession>A0A0D6JY00</accession>
<reference evidence="3" key="1">
    <citation type="submission" date="2015-03" db="EMBL/GenBank/DDBJ databases">
        <authorList>
            <person name="Urmite Genomes"/>
        </authorList>
    </citation>
    <scope>NUCLEOTIDE SEQUENCE [LARGE SCALE GENOMIC DNA]</scope>
    <source>
        <strain evidence="3">Arc-Hr</strain>
    </source>
</reference>
<dbReference type="Gene3D" id="1.10.10.10">
    <property type="entry name" value="Winged helix-like DNA-binding domain superfamily/Winged helix DNA-binding domain"/>
    <property type="match status" value="1"/>
</dbReference>
<keyword evidence="3" id="KW-1185">Reference proteome</keyword>
<dbReference type="InterPro" id="IPR036390">
    <property type="entry name" value="WH_DNA-bd_sf"/>
</dbReference>
<evidence type="ECO:0000313" key="2">
    <source>
        <dbReference type="EMBL" id="CQR54140.1"/>
    </source>
</evidence>
<evidence type="ECO:0000313" key="3">
    <source>
        <dbReference type="Proteomes" id="UP000198902"/>
    </source>
</evidence>
<organism evidence="2 3">
    <name type="scientific">Haloferax massiliensis</name>
    <dbReference type="NCBI Taxonomy" id="1476858"/>
    <lineage>
        <taxon>Archaea</taxon>
        <taxon>Methanobacteriati</taxon>
        <taxon>Methanobacteriota</taxon>
        <taxon>Stenosarchaea group</taxon>
        <taxon>Halobacteria</taxon>
        <taxon>Halobacteriales</taxon>
        <taxon>Haloferacaceae</taxon>
        <taxon>Haloferax</taxon>
    </lineage>
</organism>
<dbReference type="InterPro" id="IPR011991">
    <property type="entry name" value="ArsR-like_HTH"/>
</dbReference>
<feature type="domain" description="HTH arsR-type" evidence="1">
    <location>
        <begin position="17"/>
        <end position="56"/>
    </location>
</feature>
<name>A0A0D6JY00_9EURY</name>
<dbReference type="GO" id="GO:0003700">
    <property type="term" value="F:DNA-binding transcription factor activity"/>
    <property type="evidence" value="ECO:0007669"/>
    <property type="project" value="InterPro"/>
</dbReference>
<dbReference type="InterPro" id="IPR036388">
    <property type="entry name" value="WH-like_DNA-bd_sf"/>
</dbReference>
<sequence>MRRVLWWLIGGSRGGRNRLRIIRALDDMPMNANQLSNELDLDYKTTQHHLELLVENNVLMTMGDNYGKTYFLTDRMEANLDVLDEVARKANLTDVSAGGDDA</sequence>
<dbReference type="Proteomes" id="UP000198902">
    <property type="component" value="Unassembled WGS sequence"/>
</dbReference>
<evidence type="ECO:0000259" key="1">
    <source>
        <dbReference type="Pfam" id="PF01022"/>
    </source>
</evidence>
<dbReference type="CDD" id="cd00090">
    <property type="entry name" value="HTH_ARSR"/>
    <property type="match status" value="1"/>
</dbReference>
<dbReference type="Pfam" id="PF01022">
    <property type="entry name" value="HTH_5"/>
    <property type="match status" value="1"/>
</dbReference>
<proteinExistence type="predicted"/>
<dbReference type="AlphaFoldDB" id="A0A0D6JY00"/>
<dbReference type="EMBL" id="CSTE01000008">
    <property type="protein sequence ID" value="CQR54140.1"/>
    <property type="molecule type" value="Genomic_DNA"/>
</dbReference>
<gene>
    <name evidence="2" type="ORF">BN996_03959</name>
</gene>
<dbReference type="SUPFAM" id="SSF46785">
    <property type="entry name" value="Winged helix' DNA-binding domain"/>
    <property type="match status" value="1"/>
</dbReference>